<name>A0A811BQS1_9VIRU</name>
<accession>A0A811BQS1</accession>
<protein>
    <submittedName>
        <fullName evidence="3">Uncharacterized protein</fullName>
    </submittedName>
</protein>
<evidence type="ECO:0000256" key="2">
    <source>
        <dbReference type="SAM" id="Phobius"/>
    </source>
</evidence>
<feature type="region of interest" description="Disordered" evidence="1">
    <location>
        <begin position="126"/>
        <end position="150"/>
    </location>
</feature>
<feature type="compositionally biased region" description="Basic residues" evidence="1">
    <location>
        <begin position="131"/>
        <end position="142"/>
    </location>
</feature>
<organism evidence="3 4">
    <name type="scientific">Pandoravirus japonicus</name>
    <dbReference type="NCBI Taxonomy" id="2823154"/>
    <lineage>
        <taxon>Viruses</taxon>
        <taxon>Pandoravirus</taxon>
    </lineage>
</organism>
<evidence type="ECO:0000313" key="3">
    <source>
        <dbReference type="EMBL" id="BCU02661.1"/>
    </source>
</evidence>
<sequence>MTHPQMIFLFFCAPYFFFFFYCQKSSPIFFFFFSCCPWASVCFWRALFFPRPSQRISAPARRSHRAGPVAVVSPKGQKAKKRAPFPAAIFIISFTSYCLGCPKGSRLFSFRVFFLGTAGAHESRCPSSFEKKKKKGHARHKGHPPDNRSRALARWRANRWSKFFI</sequence>
<dbReference type="EMBL" id="LC625835">
    <property type="protein sequence ID" value="BCU02661.1"/>
    <property type="molecule type" value="Genomic_DNA"/>
</dbReference>
<evidence type="ECO:0000256" key="1">
    <source>
        <dbReference type="SAM" id="MobiDB-lite"/>
    </source>
</evidence>
<keyword evidence="2" id="KW-0472">Membrane</keyword>
<feature type="transmembrane region" description="Helical" evidence="2">
    <location>
        <begin position="29"/>
        <end position="47"/>
    </location>
</feature>
<evidence type="ECO:0000313" key="4">
    <source>
        <dbReference type="Proteomes" id="UP001253637"/>
    </source>
</evidence>
<keyword evidence="2" id="KW-1133">Transmembrane helix</keyword>
<keyword evidence="2" id="KW-0812">Transmembrane</keyword>
<proteinExistence type="predicted"/>
<feature type="transmembrane region" description="Helical" evidence="2">
    <location>
        <begin position="6"/>
        <end position="22"/>
    </location>
</feature>
<dbReference type="Proteomes" id="UP001253637">
    <property type="component" value="Segment"/>
</dbReference>
<reference evidence="3" key="1">
    <citation type="submission" date="2021-04" db="EMBL/GenBank/DDBJ databases">
        <title>Draft Genome Sequence of Pandoravirus japonicus, Isolated from the Sabaishi River of Niigata, Japan.</title>
        <authorList>
            <person name="Hosokawa N."/>
            <person name="Takahashi H."/>
            <person name="Aoki K."/>
            <person name="Takemura M."/>
        </authorList>
    </citation>
    <scope>NUCLEOTIDE SEQUENCE</scope>
</reference>